<keyword evidence="2" id="KW-1185">Reference proteome</keyword>
<sequence length="73" mass="7988">MRLTLLFKDDKSGVQGCPSVYLSDSGELVVQGQQLDGPDMSELQNLLPNEAAVRISPDIVLRAIERYRQGGAQ</sequence>
<reference evidence="1 2" key="1">
    <citation type="journal article" date="2019" name="Int. J. Syst. Evol. Microbiol.">
        <title>The Global Catalogue of Microorganisms (GCM) 10K type strain sequencing project: providing services to taxonomists for standard genome sequencing and annotation.</title>
        <authorList>
            <consortium name="The Broad Institute Genomics Platform"/>
            <consortium name="The Broad Institute Genome Sequencing Center for Infectious Disease"/>
            <person name="Wu L."/>
            <person name="Ma J."/>
        </authorList>
    </citation>
    <scope>NUCLEOTIDE SEQUENCE [LARGE SCALE GENOMIC DNA]</scope>
    <source>
        <strain evidence="1 2">JCM 15313</strain>
    </source>
</reference>
<dbReference type="RefSeq" id="WP_344107511.1">
    <property type="nucleotide sequence ID" value="NZ_BAAAPC010000001.1"/>
</dbReference>
<dbReference type="Proteomes" id="UP001501585">
    <property type="component" value="Unassembled WGS sequence"/>
</dbReference>
<comment type="caution">
    <text evidence="1">The sequence shown here is derived from an EMBL/GenBank/DDBJ whole genome shotgun (WGS) entry which is preliminary data.</text>
</comment>
<gene>
    <name evidence="1" type="ORF">GCM10009799_02830</name>
</gene>
<evidence type="ECO:0000313" key="1">
    <source>
        <dbReference type="EMBL" id="GAA1981196.1"/>
    </source>
</evidence>
<name>A0ABN1K188_9ACTN</name>
<proteinExistence type="predicted"/>
<protein>
    <submittedName>
        <fullName evidence="1">Uncharacterized protein</fullName>
    </submittedName>
</protein>
<accession>A0ABN1K188</accession>
<evidence type="ECO:0000313" key="2">
    <source>
        <dbReference type="Proteomes" id="UP001501585"/>
    </source>
</evidence>
<organism evidence="1 2">
    <name type="scientific">Nocardiopsis rhodophaea</name>
    <dbReference type="NCBI Taxonomy" id="280238"/>
    <lineage>
        <taxon>Bacteria</taxon>
        <taxon>Bacillati</taxon>
        <taxon>Actinomycetota</taxon>
        <taxon>Actinomycetes</taxon>
        <taxon>Streptosporangiales</taxon>
        <taxon>Nocardiopsidaceae</taxon>
        <taxon>Nocardiopsis</taxon>
    </lineage>
</organism>
<dbReference type="EMBL" id="BAAAPC010000001">
    <property type="protein sequence ID" value="GAA1981196.1"/>
    <property type="molecule type" value="Genomic_DNA"/>
</dbReference>